<evidence type="ECO:0000313" key="3">
    <source>
        <dbReference type="Proteomes" id="UP000692954"/>
    </source>
</evidence>
<reference evidence="2" key="1">
    <citation type="submission" date="2021-01" db="EMBL/GenBank/DDBJ databases">
        <authorList>
            <consortium name="Genoscope - CEA"/>
            <person name="William W."/>
        </authorList>
    </citation>
    <scope>NUCLEOTIDE SEQUENCE</scope>
</reference>
<name>A0A8S1PCV7_9CILI</name>
<feature type="signal peptide" evidence="1">
    <location>
        <begin position="1"/>
        <end position="20"/>
    </location>
</feature>
<feature type="chain" id="PRO_5035761100" description="Transmembrane protein" evidence="1">
    <location>
        <begin position="21"/>
        <end position="263"/>
    </location>
</feature>
<proteinExistence type="predicted"/>
<keyword evidence="1" id="KW-0732">Signal</keyword>
<keyword evidence="3" id="KW-1185">Reference proteome</keyword>
<dbReference type="Proteomes" id="UP000692954">
    <property type="component" value="Unassembled WGS sequence"/>
</dbReference>
<dbReference type="EMBL" id="CAJJDN010000075">
    <property type="protein sequence ID" value="CAD8100947.1"/>
    <property type="molecule type" value="Genomic_DNA"/>
</dbReference>
<evidence type="ECO:0000313" key="2">
    <source>
        <dbReference type="EMBL" id="CAD8100947.1"/>
    </source>
</evidence>
<sequence>MQILSQIISTILFFSTLTIAQDLISLGNQCSCQQLTSQIECQYFIRCQFIDQVCSQKSCDQMNFQACQTTDCAWNKGKCSKFTKCQDYEVTNEQDCLNLRNSCIYNNLTKSCTPQEPLSKKCSEQEQNNCYYGIDGKCIYKDNKCQIWIDCEDAEYGHCAYGNNHCFWNTENDKCLSVQSCEQIEEQLCLFAFPDINKIDAYICQYDKNGKCQNFNPSNQNLETCIAQSYGYYQWINGKCTSCQSSDYDVITSALFLTILLIY</sequence>
<comment type="caution">
    <text evidence="2">The sequence shown here is derived from an EMBL/GenBank/DDBJ whole genome shotgun (WGS) entry which is preliminary data.</text>
</comment>
<accession>A0A8S1PCV7</accession>
<evidence type="ECO:0000256" key="1">
    <source>
        <dbReference type="SAM" id="SignalP"/>
    </source>
</evidence>
<dbReference type="AlphaFoldDB" id="A0A8S1PCV7"/>
<dbReference type="OrthoDB" id="304648at2759"/>
<organism evidence="2 3">
    <name type="scientific">Paramecium sonneborni</name>
    <dbReference type="NCBI Taxonomy" id="65129"/>
    <lineage>
        <taxon>Eukaryota</taxon>
        <taxon>Sar</taxon>
        <taxon>Alveolata</taxon>
        <taxon>Ciliophora</taxon>
        <taxon>Intramacronucleata</taxon>
        <taxon>Oligohymenophorea</taxon>
        <taxon>Peniculida</taxon>
        <taxon>Parameciidae</taxon>
        <taxon>Paramecium</taxon>
    </lineage>
</organism>
<protein>
    <recommendedName>
        <fullName evidence="4">Transmembrane protein</fullName>
    </recommendedName>
</protein>
<evidence type="ECO:0008006" key="4">
    <source>
        <dbReference type="Google" id="ProtNLM"/>
    </source>
</evidence>
<gene>
    <name evidence="2" type="ORF">PSON_ATCC_30995.1.T0750019</name>
</gene>